<feature type="region of interest" description="Disordered" evidence="1">
    <location>
        <begin position="1"/>
        <end position="163"/>
    </location>
</feature>
<feature type="compositionally biased region" description="Polar residues" evidence="1">
    <location>
        <begin position="145"/>
        <end position="163"/>
    </location>
</feature>
<evidence type="ECO:0008006" key="4">
    <source>
        <dbReference type="Google" id="ProtNLM"/>
    </source>
</evidence>
<dbReference type="GeneTree" id="ENSGT00940000157404"/>
<proteinExistence type="predicted"/>
<dbReference type="AlphaFoldDB" id="A0A5F8GFF4"/>
<dbReference type="Ensembl" id="ENSMODT00000071543.1">
    <property type="protein sequence ID" value="ENSMODP00000045936.1"/>
    <property type="gene ID" value="ENSMODG00000046291.1"/>
</dbReference>
<feature type="compositionally biased region" description="Basic and acidic residues" evidence="1">
    <location>
        <begin position="103"/>
        <end position="116"/>
    </location>
</feature>
<accession>A0A5F8GFF4</accession>
<evidence type="ECO:0000256" key="1">
    <source>
        <dbReference type="SAM" id="MobiDB-lite"/>
    </source>
</evidence>
<dbReference type="OMA" id="IECINDP"/>
<feature type="compositionally biased region" description="Basic and acidic residues" evidence="1">
    <location>
        <begin position="56"/>
        <end position="72"/>
    </location>
</feature>
<reference evidence="2 3" key="1">
    <citation type="journal article" date="2007" name="Nature">
        <title>Genome of the marsupial Monodelphis domestica reveals innovation in non-coding sequences.</title>
        <authorList>
            <person name="Mikkelsen T.S."/>
            <person name="Wakefield M.J."/>
            <person name="Aken B."/>
            <person name="Amemiya C.T."/>
            <person name="Chang J.L."/>
            <person name="Duke S."/>
            <person name="Garber M."/>
            <person name="Gentles A.J."/>
            <person name="Goodstadt L."/>
            <person name="Heger A."/>
            <person name="Jurka J."/>
            <person name="Kamal M."/>
            <person name="Mauceli E."/>
            <person name="Searle S.M."/>
            <person name="Sharpe T."/>
            <person name="Baker M.L."/>
            <person name="Batzer M.A."/>
            <person name="Benos P.V."/>
            <person name="Belov K."/>
            <person name="Clamp M."/>
            <person name="Cook A."/>
            <person name="Cuff J."/>
            <person name="Das R."/>
            <person name="Davidow L."/>
            <person name="Deakin J.E."/>
            <person name="Fazzari M.J."/>
            <person name="Glass J.L."/>
            <person name="Grabherr M."/>
            <person name="Greally J.M."/>
            <person name="Gu W."/>
            <person name="Hore T.A."/>
            <person name="Huttley G.A."/>
            <person name="Kleber M."/>
            <person name="Jirtle R.L."/>
            <person name="Koina E."/>
            <person name="Lee J.T."/>
            <person name="Mahony S."/>
            <person name="Marra M.A."/>
            <person name="Miller R.D."/>
            <person name="Nicholls R.D."/>
            <person name="Oda M."/>
            <person name="Papenfuss A.T."/>
            <person name="Parra Z.E."/>
            <person name="Pollock D.D."/>
            <person name="Ray D.A."/>
            <person name="Schein J.E."/>
            <person name="Speed T.P."/>
            <person name="Thompson K."/>
            <person name="VandeBerg J.L."/>
            <person name="Wade C.M."/>
            <person name="Walker J.A."/>
            <person name="Waters P.D."/>
            <person name="Webber C."/>
            <person name="Weidman J.R."/>
            <person name="Xie X."/>
            <person name="Zody M.C."/>
            <person name="Baldwin J."/>
            <person name="Abdouelleil A."/>
            <person name="Abdulkadir J."/>
            <person name="Abebe A."/>
            <person name="Abera B."/>
            <person name="Abreu J."/>
            <person name="Acer S.C."/>
            <person name="Aftuck L."/>
            <person name="Alexander A."/>
            <person name="An P."/>
            <person name="Anderson E."/>
            <person name="Anderson S."/>
            <person name="Arachi H."/>
            <person name="Azer M."/>
            <person name="Bachantsang P."/>
            <person name="Barry A."/>
            <person name="Bayul T."/>
            <person name="Berlin A."/>
            <person name="Bessette D."/>
            <person name="Bloom T."/>
            <person name="Bloom T."/>
            <person name="Boguslavskiy L."/>
            <person name="Bonnet C."/>
            <person name="Boukhgalter B."/>
            <person name="Bourzgui I."/>
            <person name="Brown A."/>
            <person name="Cahill P."/>
            <person name="Channer S."/>
            <person name="Cheshatsang Y."/>
            <person name="Chuda L."/>
            <person name="Citroen M."/>
            <person name="Collymore A."/>
            <person name="Cooke P."/>
            <person name="Costello M."/>
            <person name="D'Aco K."/>
            <person name="Daza R."/>
            <person name="De Haan G."/>
            <person name="DeGray S."/>
            <person name="DeMaso C."/>
            <person name="Dhargay N."/>
            <person name="Dooley K."/>
            <person name="Dooley E."/>
            <person name="Doricent M."/>
            <person name="Dorje P."/>
            <person name="Dorjee K."/>
            <person name="Dupes A."/>
            <person name="Elong R."/>
            <person name="Falk J."/>
            <person name="Farina A."/>
            <person name="Faro S."/>
            <person name="Ferguson D."/>
            <person name="Fisher S."/>
            <person name="Foley C.D."/>
            <person name="Franke A."/>
            <person name="Friedrich D."/>
            <person name="Gadbois L."/>
            <person name="Gearin G."/>
            <person name="Gearin C.R."/>
            <person name="Giannoukos G."/>
            <person name="Goode T."/>
            <person name="Graham J."/>
            <person name="Grandbois E."/>
            <person name="Grewal S."/>
            <person name="Gyaltsen K."/>
            <person name="Hafez N."/>
            <person name="Hagos B."/>
            <person name="Hall J."/>
            <person name="Henson C."/>
            <person name="Hollinger A."/>
            <person name="Honan T."/>
            <person name="Huard M.D."/>
            <person name="Hughes L."/>
            <person name="Hurhula B."/>
            <person name="Husby M.E."/>
            <person name="Kamat A."/>
            <person name="Kanga B."/>
            <person name="Kashin S."/>
            <person name="Khazanovich D."/>
            <person name="Kisner P."/>
            <person name="Lance K."/>
            <person name="Lara M."/>
            <person name="Lee W."/>
            <person name="Lennon N."/>
            <person name="Letendre F."/>
            <person name="LeVine R."/>
            <person name="Lipovsky A."/>
            <person name="Liu X."/>
            <person name="Liu J."/>
            <person name="Liu S."/>
            <person name="Lokyitsang T."/>
            <person name="Lokyitsang Y."/>
            <person name="Lubonja R."/>
            <person name="Lui A."/>
            <person name="MacDonald P."/>
            <person name="Magnisalis V."/>
            <person name="Maru K."/>
            <person name="Matthews C."/>
            <person name="McCusker W."/>
            <person name="McDonough S."/>
            <person name="Mehta T."/>
            <person name="Meldrim J."/>
            <person name="Meneus L."/>
            <person name="Mihai O."/>
            <person name="Mihalev A."/>
            <person name="Mihova T."/>
            <person name="Mittelman R."/>
            <person name="Mlenga V."/>
            <person name="Montmayeur A."/>
            <person name="Mulrain L."/>
            <person name="Navidi A."/>
            <person name="Naylor J."/>
            <person name="Negash T."/>
            <person name="Nguyen T."/>
            <person name="Nguyen N."/>
            <person name="Nicol R."/>
            <person name="Norbu C."/>
            <person name="Norbu N."/>
            <person name="Novod N."/>
            <person name="O'Neill B."/>
            <person name="Osman S."/>
            <person name="Markiewicz E."/>
            <person name="Oyono O.L."/>
            <person name="Patti C."/>
            <person name="Phunkhang P."/>
            <person name="Pierre F."/>
            <person name="Priest M."/>
            <person name="Raghuraman S."/>
            <person name="Rege F."/>
            <person name="Reyes R."/>
            <person name="Rise C."/>
            <person name="Rogov P."/>
            <person name="Ross K."/>
            <person name="Ryan E."/>
            <person name="Settipalli S."/>
            <person name="Shea T."/>
            <person name="Sherpa N."/>
            <person name="Shi L."/>
            <person name="Shih D."/>
            <person name="Sparrow T."/>
            <person name="Spaulding J."/>
            <person name="Stalker J."/>
            <person name="Stange-Thomann N."/>
            <person name="Stavropoulos S."/>
            <person name="Stone C."/>
            <person name="Strader C."/>
            <person name="Tesfaye S."/>
            <person name="Thomson T."/>
            <person name="Thoulutsang Y."/>
            <person name="Thoulutsang D."/>
            <person name="Topham K."/>
            <person name="Topping I."/>
            <person name="Tsamla T."/>
            <person name="Vassiliev H."/>
            <person name="Vo A."/>
            <person name="Wangchuk T."/>
            <person name="Wangdi T."/>
            <person name="Weiand M."/>
            <person name="Wilkinson J."/>
            <person name="Wilson A."/>
            <person name="Yadav S."/>
            <person name="Young G."/>
            <person name="Yu Q."/>
            <person name="Zembek L."/>
            <person name="Zhong D."/>
            <person name="Zimmer A."/>
            <person name="Zwirko Z."/>
            <person name="Jaffe D.B."/>
            <person name="Alvarez P."/>
            <person name="Brockman W."/>
            <person name="Butler J."/>
            <person name="Chin C."/>
            <person name="Gnerre S."/>
            <person name="MacCallum I."/>
            <person name="Graves J.A."/>
            <person name="Ponting C.P."/>
            <person name="Breen M."/>
            <person name="Samollow P.B."/>
            <person name="Lander E.S."/>
            <person name="Lindblad-Toh K."/>
        </authorList>
    </citation>
    <scope>NUCLEOTIDE SEQUENCE [LARGE SCALE GENOMIC DNA]</scope>
</reference>
<evidence type="ECO:0000313" key="3">
    <source>
        <dbReference type="Proteomes" id="UP000002280"/>
    </source>
</evidence>
<feature type="compositionally biased region" description="Polar residues" evidence="1">
    <location>
        <begin position="73"/>
        <end position="89"/>
    </location>
</feature>
<organism evidence="2 3">
    <name type="scientific">Monodelphis domestica</name>
    <name type="common">Gray short-tailed opossum</name>
    <dbReference type="NCBI Taxonomy" id="13616"/>
    <lineage>
        <taxon>Eukaryota</taxon>
        <taxon>Metazoa</taxon>
        <taxon>Chordata</taxon>
        <taxon>Craniata</taxon>
        <taxon>Vertebrata</taxon>
        <taxon>Euteleostomi</taxon>
        <taxon>Mammalia</taxon>
        <taxon>Metatheria</taxon>
        <taxon>Didelphimorphia</taxon>
        <taxon>Didelphidae</taxon>
        <taxon>Monodelphis</taxon>
    </lineage>
</organism>
<protein>
    <recommendedName>
        <fullName evidence="4">Mono-ADP ribosylhydrolase 2</fullName>
    </recommendedName>
</protein>
<reference evidence="2" key="3">
    <citation type="submission" date="2025-09" db="UniProtKB">
        <authorList>
            <consortium name="Ensembl"/>
        </authorList>
    </citation>
    <scope>IDENTIFICATION</scope>
</reference>
<evidence type="ECO:0000313" key="2">
    <source>
        <dbReference type="Ensembl" id="ENSMODP00000045936.1"/>
    </source>
</evidence>
<dbReference type="InParanoid" id="A0A5F8GFF4"/>
<dbReference type="Proteomes" id="UP000002280">
    <property type="component" value="Chromosome 1"/>
</dbReference>
<name>A0A5F8GFF4_MONDO</name>
<dbReference type="Bgee" id="ENSMODG00000046291">
    <property type="expression patterns" value="Expressed in spinal cord and 17 other cell types or tissues"/>
</dbReference>
<keyword evidence="3" id="KW-1185">Reference proteome</keyword>
<feature type="compositionally biased region" description="Low complexity" evidence="1">
    <location>
        <begin position="10"/>
        <end position="22"/>
    </location>
</feature>
<dbReference type="STRING" id="13616.ENSMODP00000045936"/>
<reference evidence="2" key="2">
    <citation type="submission" date="2025-08" db="UniProtKB">
        <authorList>
            <consortium name="Ensembl"/>
        </authorList>
    </citation>
    <scope>IDENTIFICATION</scope>
</reference>
<sequence length="163" mass="17377">MEGCSQGADEAQPPTAPSPSSEEAVEASKDKDSTTDAGVIQEDDVTPGSTQDQDPAEGHDDDSMKNEMKIETESQSSYMETEEPPSNQEDAPVVPNFEVTPATDEKEEKENEKEGALQEGKPSAEQVGAGDACLVENTASHDVEMNSQVESITADPTESQQED</sequence>